<dbReference type="GO" id="GO:0003676">
    <property type="term" value="F:nucleic acid binding"/>
    <property type="evidence" value="ECO:0007669"/>
    <property type="project" value="InterPro"/>
</dbReference>
<dbReference type="InterPro" id="IPR004365">
    <property type="entry name" value="NA-bd_OB_tRNA"/>
</dbReference>
<dbReference type="GO" id="GO:0008408">
    <property type="term" value="F:3'-5' exonuclease activity"/>
    <property type="evidence" value="ECO:0007669"/>
    <property type="project" value="InterPro"/>
</dbReference>
<reference evidence="12 13" key="1">
    <citation type="submission" date="2019-07" db="EMBL/GenBank/DDBJ databases">
        <title>Whole genome shotgun sequence of Aneurinibacillus danicus NBRC 102444.</title>
        <authorList>
            <person name="Hosoyama A."/>
            <person name="Uohara A."/>
            <person name="Ohji S."/>
            <person name="Ichikawa N."/>
        </authorList>
    </citation>
    <scope>NUCLEOTIDE SEQUENCE [LARGE SCALE GENOMIC DNA]</scope>
    <source>
        <strain evidence="12 13">NBRC 102444</strain>
    </source>
</reference>
<dbReference type="PANTHER" id="PTHR32294:SF0">
    <property type="entry name" value="DNA POLYMERASE III SUBUNIT ALPHA"/>
    <property type="match status" value="1"/>
</dbReference>
<dbReference type="EC" id="2.7.7.7" evidence="3"/>
<feature type="domain" description="Polymerase/histidinol phosphatase N-terminal" evidence="11">
    <location>
        <begin position="7"/>
        <end position="74"/>
    </location>
</feature>
<evidence type="ECO:0000256" key="3">
    <source>
        <dbReference type="ARBA" id="ARBA00012417"/>
    </source>
</evidence>
<evidence type="ECO:0000256" key="5">
    <source>
        <dbReference type="ARBA" id="ARBA00022679"/>
    </source>
</evidence>
<dbReference type="PANTHER" id="PTHR32294">
    <property type="entry name" value="DNA POLYMERASE III SUBUNIT ALPHA"/>
    <property type="match status" value="1"/>
</dbReference>
<dbReference type="Proteomes" id="UP000321157">
    <property type="component" value="Unassembled WGS sequence"/>
</dbReference>
<protein>
    <recommendedName>
        <fullName evidence="4">DNA polymerase III subunit alpha</fullName>
        <ecNumber evidence="3">2.7.7.7</ecNumber>
    </recommendedName>
</protein>
<dbReference type="InterPro" id="IPR011708">
    <property type="entry name" value="DNA_pol3_alpha_NTPase_dom"/>
</dbReference>
<keyword evidence="13" id="KW-1185">Reference proteome</keyword>
<dbReference type="InterPro" id="IPR029460">
    <property type="entry name" value="DNAPol_HHH"/>
</dbReference>
<evidence type="ECO:0000256" key="2">
    <source>
        <dbReference type="ARBA" id="ARBA00009496"/>
    </source>
</evidence>
<dbReference type="NCBIfam" id="NF005298">
    <property type="entry name" value="PRK06826.1"/>
    <property type="match status" value="1"/>
</dbReference>
<evidence type="ECO:0000256" key="8">
    <source>
        <dbReference type="ARBA" id="ARBA00022932"/>
    </source>
</evidence>
<name>A0A511V148_9BACL</name>
<dbReference type="CDD" id="cd04485">
    <property type="entry name" value="DnaE_OBF"/>
    <property type="match status" value="1"/>
</dbReference>
<evidence type="ECO:0000256" key="10">
    <source>
        <dbReference type="ARBA" id="ARBA00049244"/>
    </source>
</evidence>
<dbReference type="NCBIfam" id="NF004226">
    <property type="entry name" value="PRK05673.1"/>
    <property type="match status" value="1"/>
</dbReference>
<dbReference type="InterPro" id="IPR003141">
    <property type="entry name" value="Pol/His_phosphatase_N"/>
</dbReference>
<dbReference type="EMBL" id="BJXX01000010">
    <property type="protein sequence ID" value="GEN32610.1"/>
    <property type="molecule type" value="Genomic_DNA"/>
</dbReference>
<dbReference type="InterPro" id="IPR012340">
    <property type="entry name" value="NA-bd_OB-fold"/>
</dbReference>
<dbReference type="RefSeq" id="WP_146807919.1">
    <property type="nucleotide sequence ID" value="NZ_BJXX01000010.1"/>
</dbReference>
<comment type="catalytic activity">
    <reaction evidence="10">
        <text>DNA(n) + a 2'-deoxyribonucleoside 5'-triphosphate = DNA(n+1) + diphosphate</text>
        <dbReference type="Rhea" id="RHEA:22508"/>
        <dbReference type="Rhea" id="RHEA-COMP:17339"/>
        <dbReference type="Rhea" id="RHEA-COMP:17340"/>
        <dbReference type="ChEBI" id="CHEBI:33019"/>
        <dbReference type="ChEBI" id="CHEBI:61560"/>
        <dbReference type="ChEBI" id="CHEBI:173112"/>
        <dbReference type="EC" id="2.7.7.7"/>
    </reaction>
</comment>
<dbReference type="Pfam" id="PF14579">
    <property type="entry name" value="HHH_6"/>
    <property type="match status" value="1"/>
</dbReference>
<dbReference type="AlphaFoldDB" id="A0A511V148"/>
<dbReference type="NCBIfam" id="TIGR00594">
    <property type="entry name" value="polc"/>
    <property type="match status" value="1"/>
</dbReference>
<dbReference type="Pfam" id="PF01336">
    <property type="entry name" value="tRNA_anti-codon"/>
    <property type="match status" value="1"/>
</dbReference>
<keyword evidence="6" id="KW-0548">Nucleotidyltransferase</keyword>
<evidence type="ECO:0000259" key="11">
    <source>
        <dbReference type="SMART" id="SM00481"/>
    </source>
</evidence>
<dbReference type="SUPFAM" id="SSF89550">
    <property type="entry name" value="PHP domain-like"/>
    <property type="match status" value="1"/>
</dbReference>
<dbReference type="Pfam" id="PF17657">
    <property type="entry name" value="DNA_pol3_finger"/>
    <property type="match status" value="1"/>
</dbReference>
<dbReference type="SMART" id="SM00481">
    <property type="entry name" value="POLIIIAc"/>
    <property type="match status" value="1"/>
</dbReference>
<dbReference type="Gene3D" id="1.10.10.1600">
    <property type="entry name" value="Bacterial DNA polymerase III alpha subunit, thumb domain"/>
    <property type="match status" value="1"/>
</dbReference>
<evidence type="ECO:0000256" key="9">
    <source>
        <dbReference type="ARBA" id="ARBA00025611"/>
    </source>
</evidence>
<evidence type="ECO:0000256" key="4">
    <source>
        <dbReference type="ARBA" id="ARBA00019114"/>
    </source>
</evidence>
<comment type="function">
    <text evidence="9">DNA polymerase III is a complex, multichain enzyme responsible for most of the replicative synthesis in bacteria. This DNA polymerase also exhibits 3' to 5' exonuclease activity. The alpha chain is the DNA polymerase.</text>
</comment>
<evidence type="ECO:0000313" key="13">
    <source>
        <dbReference type="Proteomes" id="UP000321157"/>
    </source>
</evidence>
<dbReference type="GO" id="GO:0006260">
    <property type="term" value="P:DNA replication"/>
    <property type="evidence" value="ECO:0007669"/>
    <property type="project" value="UniProtKB-KW"/>
</dbReference>
<keyword evidence="7" id="KW-0235">DNA replication</keyword>
<accession>A0A511V148</accession>
<dbReference type="InterPro" id="IPR040982">
    <property type="entry name" value="DNA_pol3_finger"/>
</dbReference>
<dbReference type="Gene3D" id="3.20.20.140">
    <property type="entry name" value="Metal-dependent hydrolases"/>
    <property type="match status" value="1"/>
</dbReference>
<dbReference type="InterPro" id="IPR041931">
    <property type="entry name" value="DNA_pol3_alpha_thumb_dom"/>
</dbReference>
<comment type="subcellular location">
    <subcellularLocation>
        <location evidence="1">Cytoplasm</location>
    </subcellularLocation>
</comment>
<sequence>MNTSSFVHLHVHSEYSLLESAARIRPLVRRAKELGMDALAITDSSAMYGIIPFYKACREEGVKPILGVQLQVADRPDGGEWSRDEKGYSLVLLAEDMEGYRNMMWLLSQAHLEGRHRPLLAKDRLKGHTAGIIALSGAQNGEIGTLLYEGQIEKAVVVAREYADLFGERNFFLEIQDHLQEEQKIINQRTNDVSRMTGIPLVATNAVRYLRESDAPVFDVLLAIGEGKTVEDTDRTVYPTREYYLKSPEEMSELFIFLPEALENTVHIAQRCNVELPLGESILPRFPVPEGQTADGYLRMICEEGLVLRYGKQADSAVRERLDYELDVISRMGFADYFLIVWDFIRYARERGIAVGPGRGSAAGSLVAYVLQITNIDPVKYKLLFERFLNPERISMPDIDVDFSYERRDEVIDYVVHKYGADRVAQIITFGTMAARAAVRDVGRALAIPLSTVDRIARMIPAELGITLERALAKSRALRQAVEESSQAQELMELARAVEGLPRHASTHAAGVVISRNPLTEYVPLQQGHDGHALTQYAMEALEEVGLLKMDFLGLKNLTLLEQTVRLVQEQEGIALDLNTLALDDERTYRLLSDADTAGIFQLESPGMRHVLREVKPSTFEDIVAVLALFRPGPMEFIPDFAAAKHGKKQVTYLHPVLEPILKDTYGFILYQEQIMQIASAVAGFTLGEADILRRAVSKKKRELLQEQREKFVAGALKQGYEEALAHQLYDMIVRFADYGFNRSHSAAYAMIAYHMAYLKTNHPVSFLAALLTMAQGSAEKVAEYVEECKRRSIPVLGPDINQSGINFVVEEGKIRFGLAAIKNVGVQAIRRILEERKKRPFTGLPDFCLRIDQRVCNRRVIEALIKSGAMDSLTGNRAALLAVLDKTLEWAQRSRRRAEGEQIDFLLEGESTEEEAPAVPDDIPDFGQKEKLLQEKELIGLYLSGHPLDDYQDVCRRFSFLPLSRLREKKDRQPVRLAGMVVGVRSISTRHGQPMAFVQLEDQTSRVEVVVFPGVYQRVAELLVKGKLVAVEGKANYQDDEIKCIADRIKELEEIRQTSVQQEKPPTVFIKIEPAIEEDISRLQNLQQVLREEAGESPVILYYAAKRQSVQLAQEYNICATNEIVRKIEKIIGDGLVIIKKQ</sequence>
<evidence type="ECO:0000256" key="7">
    <source>
        <dbReference type="ARBA" id="ARBA00022705"/>
    </source>
</evidence>
<comment type="caution">
    <text evidence="12">The sequence shown here is derived from an EMBL/GenBank/DDBJ whole genome shotgun (WGS) entry which is preliminary data.</text>
</comment>
<dbReference type="InterPro" id="IPR016195">
    <property type="entry name" value="Pol/histidinol_Pase-like"/>
</dbReference>
<organism evidence="12 13">
    <name type="scientific">Aneurinibacillus danicus</name>
    <dbReference type="NCBI Taxonomy" id="267746"/>
    <lineage>
        <taxon>Bacteria</taxon>
        <taxon>Bacillati</taxon>
        <taxon>Bacillota</taxon>
        <taxon>Bacilli</taxon>
        <taxon>Bacillales</taxon>
        <taxon>Paenibacillaceae</taxon>
        <taxon>Aneurinibacillus group</taxon>
        <taxon>Aneurinibacillus</taxon>
    </lineage>
</organism>
<dbReference type="InterPro" id="IPR004013">
    <property type="entry name" value="PHP_dom"/>
</dbReference>
<evidence type="ECO:0000256" key="1">
    <source>
        <dbReference type="ARBA" id="ARBA00004496"/>
    </source>
</evidence>
<gene>
    <name evidence="12" type="ORF">ADA01nite_00700</name>
</gene>
<comment type="similarity">
    <text evidence="2">Belongs to the DNA polymerase type-C family. DnaE subfamily.</text>
</comment>
<dbReference type="Gene3D" id="1.10.150.870">
    <property type="match status" value="1"/>
</dbReference>
<dbReference type="CDD" id="cd12113">
    <property type="entry name" value="PHP_PolIIIA_DnaE3"/>
    <property type="match status" value="1"/>
</dbReference>
<evidence type="ECO:0000256" key="6">
    <source>
        <dbReference type="ARBA" id="ARBA00022695"/>
    </source>
</evidence>
<dbReference type="InterPro" id="IPR004805">
    <property type="entry name" value="DnaE2/DnaE/PolC"/>
</dbReference>
<proteinExistence type="inferred from homology"/>
<dbReference type="Pfam" id="PF02811">
    <property type="entry name" value="PHP"/>
    <property type="match status" value="1"/>
</dbReference>
<dbReference type="Pfam" id="PF07733">
    <property type="entry name" value="DNA_pol3_alpha"/>
    <property type="match status" value="1"/>
</dbReference>
<dbReference type="Gene3D" id="2.40.50.140">
    <property type="entry name" value="Nucleic acid-binding proteins"/>
    <property type="match status" value="1"/>
</dbReference>
<dbReference type="GO" id="GO:0005737">
    <property type="term" value="C:cytoplasm"/>
    <property type="evidence" value="ECO:0007669"/>
    <property type="project" value="UniProtKB-SubCell"/>
</dbReference>
<keyword evidence="8 12" id="KW-0239">DNA-directed DNA polymerase</keyword>
<evidence type="ECO:0000313" key="12">
    <source>
        <dbReference type="EMBL" id="GEN32610.1"/>
    </source>
</evidence>
<dbReference type="OrthoDB" id="9803237at2"/>
<dbReference type="GO" id="GO:0003887">
    <property type="term" value="F:DNA-directed DNA polymerase activity"/>
    <property type="evidence" value="ECO:0007669"/>
    <property type="project" value="UniProtKB-KW"/>
</dbReference>
<keyword evidence="5" id="KW-0808">Transferase</keyword>
<dbReference type="SUPFAM" id="SSF160975">
    <property type="entry name" value="AF1531-like"/>
    <property type="match status" value="1"/>
</dbReference>